<feature type="domain" description="Exosome complex exonuclease Rrp40 N-terminal" evidence="11">
    <location>
        <begin position="16"/>
        <end position="51"/>
    </location>
</feature>
<sequence length="227" mass="25314">MELPAKPQQETERVYLGPGLRWKDDNIRATRAGVLKKDGRNLYFVDTQQKRYIPQKREFVIGTVIKCKGSNYLVDIGGHDPATISFLAFENASKKTRKELKLGDLIYGQLLVANKDMEPELVCIDFYNRAVGMGTLPDGGTLFNVPLNVARSIIHPENPFLLELGTRLSFSIVVGFNGRVWVKAKDQMEMTAIMHAIAMLECMSVQEALQKVNHVIDSVMAAASSIS</sequence>
<dbReference type="GO" id="GO:0071038">
    <property type="term" value="P:TRAMP-dependent tRNA surveillance pathway"/>
    <property type="evidence" value="ECO:0007669"/>
    <property type="project" value="TreeGrafter"/>
</dbReference>
<evidence type="ECO:0000256" key="9">
    <source>
        <dbReference type="ARBA" id="ARBA00030615"/>
    </source>
</evidence>
<dbReference type="EMBL" id="IACF01003228">
    <property type="protein sequence ID" value="LAB68852.1"/>
    <property type="molecule type" value="mRNA"/>
</dbReference>
<dbReference type="Gene3D" id="2.40.50.100">
    <property type="match status" value="1"/>
</dbReference>
<dbReference type="Pfam" id="PF21262">
    <property type="entry name" value="RRP40_S1"/>
    <property type="match status" value="1"/>
</dbReference>
<evidence type="ECO:0000313" key="12">
    <source>
        <dbReference type="EMBL" id="LAB68852.1"/>
    </source>
</evidence>
<dbReference type="SUPFAM" id="SSF54791">
    <property type="entry name" value="Eukaryotic type KH-domain (KH-domain type I)"/>
    <property type="match status" value="1"/>
</dbReference>
<evidence type="ECO:0000256" key="3">
    <source>
        <dbReference type="ARBA" id="ARBA00007841"/>
    </source>
</evidence>
<organism evidence="12">
    <name type="scientific">Hirondellea gigas</name>
    <dbReference type="NCBI Taxonomy" id="1518452"/>
    <lineage>
        <taxon>Eukaryota</taxon>
        <taxon>Metazoa</taxon>
        <taxon>Ecdysozoa</taxon>
        <taxon>Arthropoda</taxon>
        <taxon>Crustacea</taxon>
        <taxon>Multicrustacea</taxon>
        <taxon>Malacostraca</taxon>
        <taxon>Eumalacostraca</taxon>
        <taxon>Peracarida</taxon>
        <taxon>Amphipoda</taxon>
        <taxon>Amphilochidea</taxon>
        <taxon>Lysianassida</taxon>
        <taxon>Lysianassidira</taxon>
        <taxon>Lysianassoidea</taxon>
        <taxon>Lysianassidae</taxon>
        <taxon>Hirondellea</taxon>
    </lineage>
</organism>
<name>A0A2P2I4A1_9CRUS</name>
<evidence type="ECO:0000256" key="5">
    <source>
        <dbReference type="ARBA" id="ARBA00022552"/>
    </source>
</evidence>
<proteinExistence type="evidence at transcript level"/>
<evidence type="ECO:0000256" key="1">
    <source>
        <dbReference type="ARBA" id="ARBA00004496"/>
    </source>
</evidence>
<accession>A0A2P2I4A1</accession>
<dbReference type="SUPFAM" id="SSF50249">
    <property type="entry name" value="Nucleic acid-binding proteins"/>
    <property type="match status" value="1"/>
</dbReference>
<dbReference type="InterPro" id="IPR004088">
    <property type="entry name" value="KH_dom_type_1"/>
</dbReference>
<evidence type="ECO:0000256" key="2">
    <source>
        <dbReference type="ARBA" id="ARBA00004604"/>
    </source>
</evidence>
<dbReference type="SUPFAM" id="SSF110324">
    <property type="entry name" value="Ribosomal L27 protein-like"/>
    <property type="match status" value="1"/>
</dbReference>
<dbReference type="GO" id="GO:0034475">
    <property type="term" value="P:U4 snRNA 3'-end processing"/>
    <property type="evidence" value="ECO:0007669"/>
    <property type="project" value="TreeGrafter"/>
</dbReference>
<evidence type="ECO:0000259" key="10">
    <source>
        <dbReference type="Pfam" id="PF15985"/>
    </source>
</evidence>
<dbReference type="GO" id="GO:0071051">
    <property type="term" value="P:poly(A)-dependent snoRNA 3'-end processing"/>
    <property type="evidence" value="ECO:0007669"/>
    <property type="project" value="TreeGrafter"/>
</dbReference>
<dbReference type="InterPro" id="IPR012340">
    <property type="entry name" value="NA-bd_OB-fold"/>
</dbReference>
<keyword evidence="8" id="KW-0539">Nucleus</keyword>
<dbReference type="GO" id="GO:0071035">
    <property type="term" value="P:nuclear polyadenylation-dependent rRNA catabolic process"/>
    <property type="evidence" value="ECO:0007669"/>
    <property type="project" value="TreeGrafter"/>
</dbReference>
<dbReference type="GO" id="GO:0071034">
    <property type="term" value="P:CUT catabolic process"/>
    <property type="evidence" value="ECO:0007669"/>
    <property type="project" value="TreeGrafter"/>
</dbReference>
<dbReference type="CDD" id="cd22526">
    <property type="entry name" value="KH-I_Rrp40"/>
    <property type="match status" value="1"/>
</dbReference>
<dbReference type="Gene3D" id="3.30.1370.10">
    <property type="entry name" value="K Homology domain, type 1"/>
    <property type="match status" value="1"/>
</dbReference>
<evidence type="ECO:0000256" key="4">
    <source>
        <dbReference type="ARBA" id="ARBA00022490"/>
    </source>
</evidence>
<dbReference type="GO" id="GO:0000467">
    <property type="term" value="P:exonucleolytic trimming to generate mature 3'-end of 5.8S rRNA from tricistronic rRNA transcript (SSU-rRNA, 5.8S rRNA, LSU-rRNA)"/>
    <property type="evidence" value="ECO:0007669"/>
    <property type="project" value="TreeGrafter"/>
</dbReference>
<dbReference type="InterPro" id="IPR037319">
    <property type="entry name" value="Rrp40_S1"/>
</dbReference>
<evidence type="ECO:0000256" key="6">
    <source>
        <dbReference type="ARBA" id="ARBA00022835"/>
    </source>
</evidence>
<dbReference type="Gene3D" id="2.40.50.140">
    <property type="entry name" value="Nucleic acid-binding proteins"/>
    <property type="match status" value="1"/>
</dbReference>
<dbReference type="InterPro" id="IPR026699">
    <property type="entry name" value="Exosome_RNA_bind1/RRP40/RRP4"/>
</dbReference>
<dbReference type="GO" id="GO:0003723">
    <property type="term" value="F:RNA binding"/>
    <property type="evidence" value="ECO:0007669"/>
    <property type="project" value="UniProtKB-KW"/>
</dbReference>
<dbReference type="GO" id="GO:0000176">
    <property type="term" value="C:nuclear exosome (RNase complex)"/>
    <property type="evidence" value="ECO:0007669"/>
    <property type="project" value="TreeGrafter"/>
</dbReference>
<dbReference type="PANTHER" id="PTHR21321">
    <property type="entry name" value="PNAS-3 RELATED"/>
    <property type="match status" value="1"/>
</dbReference>
<feature type="domain" description="K Homology" evidence="10">
    <location>
        <begin position="140"/>
        <end position="187"/>
    </location>
</feature>
<reference evidence="12" key="1">
    <citation type="journal article" date="2018" name="Biosci. Biotechnol. Biochem.">
        <title>Polysaccharide hydrolase of the hadal zone amphipods Hirondellea gigas.</title>
        <authorList>
            <person name="Kobayashi H."/>
            <person name="Nagahama T."/>
            <person name="Arai W."/>
            <person name="Sasagawa Y."/>
            <person name="Umeda M."/>
            <person name="Hayashi T."/>
            <person name="Nikaido I."/>
            <person name="Watanabe H."/>
            <person name="Oguri K."/>
            <person name="Kitazato H."/>
            <person name="Fujioka K."/>
            <person name="Kido Y."/>
            <person name="Takami H."/>
        </authorList>
    </citation>
    <scope>NUCLEOTIDE SEQUENCE</scope>
    <source>
        <tissue evidence="12">Whole body</tissue>
    </source>
</reference>
<comment type="subcellular location">
    <subcellularLocation>
        <location evidence="1">Cytoplasm</location>
    </subcellularLocation>
    <subcellularLocation>
        <location evidence="2">Nucleus</location>
        <location evidence="2">Nucleolus</location>
    </subcellularLocation>
</comment>
<dbReference type="Pfam" id="PF15985">
    <property type="entry name" value="KH_6"/>
    <property type="match status" value="1"/>
</dbReference>
<dbReference type="GO" id="GO:0000177">
    <property type="term" value="C:cytoplasmic exosome (RNase complex)"/>
    <property type="evidence" value="ECO:0007669"/>
    <property type="project" value="TreeGrafter"/>
</dbReference>
<dbReference type="InterPro" id="IPR036612">
    <property type="entry name" value="KH_dom_type_1_sf"/>
</dbReference>
<dbReference type="InterPro" id="IPR049469">
    <property type="entry name" value="RRP40_KH-I"/>
</dbReference>
<evidence type="ECO:0000256" key="8">
    <source>
        <dbReference type="ARBA" id="ARBA00023242"/>
    </source>
</evidence>
<dbReference type="AlphaFoldDB" id="A0A2P2I4A1"/>
<dbReference type="CDD" id="cd05790">
    <property type="entry name" value="S1_Rrp40"/>
    <property type="match status" value="1"/>
</dbReference>
<dbReference type="GO" id="GO:0005730">
    <property type="term" value="C:nucleolus"/>
    <property type="evidence" value="ECO:0007669"/>
    <property type="project" value="UniProtKB-SubCell"/>
</dbReference>
<comment type="similarity">
    <text evidence="3">Belongs to the RRP40 family.</text>
</comment>
<dbReference type="Pfam" id="PF18311">
    <property type="entry name" value="Rrp40_N"/>
    <property type="match status" value="1"/>
</dbReference>
<dbReference type="InterPro" id="IPR041054">
    <property type="entry name" value="Rrp40_N_euk"/>
</dbReference>
<protein>
    <recommendedName>
        <fullName evidence="9">Ribosomal RNA-processing protein 40</fullName>
    </recommendedName>
</protein>
<keyword evidence="7" id="KW-0694">RNA-binding</keyword>
<keyword evidence="5" id="KW-0698">rRNA processing</keyword>
<evidence type="ECO:0000259" key="11">
    <source>
        <dbReference type="Pfam" id="PF18311"/>
    </source>
</evidence>
<dbReference type="PANTHER" id="PTHR21321:SF1">
    <property type="entry name" value="EXOSOME COMPLEX COMPONENT RRP40"/>
    <property type="match status" value="1"/>
</dbReference>
<keyword evidence="6" id="KW-0271">Exosome</keyword>
<dbReference type="GO" id="GO:0010468">
    <property type="term" value="P:regulation of gene expression"/>
    <property type="evidence" value="ECO:0007669"/>
    <property type="project" value="UniProtKB-ARBA"/>
</dbReference>
<dbReference type="FunFam" id="2.40.50.140:FF:000127">
    <property type="entry name" value="Exosome complex component RRP40"/>
    <property type="match status" value="1"/>
</dbReference>
<evidence type="ECO:0000256" key="7">
    <source>
        <dbReference type="ARBA" id="ARBA00022884"/>
    </source>
</evidence>
<keyword evidence="4" id="KW-0963">Cytoplasm</keyword>